<gene>
    <name evidence="2" type="ordered locus">Rfer_3980</name>
</gene>
<dbReference type="AlphaFoldDB" id="Q21RC5"/>
<organism evidence="2 3">
    <name type="scientific">Albidiferax ferrireducens (strain ATCC BAA-621 / DSM 15236 / T118)</name>
    <name type="common">Rhodoferax ferrireducens</name>
    <dbReference type="NCBI Taxonomy" id="338969"/>
    <lineage>
        <taxon>Bacteria</taxon>
        <taxon>Pseudomonadati</taxon>
        <taxon>Pseudomonadota</taxon>
        <taxon>Betaproteobacteria</taxon>
        <taxon>Burkholderiales</taxon>
        <taxon>Comamonadaceae</taxon>
        <taxon>Rhodoferax</taxon>
    </lineage>
</organism>
<keyword evidence="3" id="KW-1185">Reference proteome</keyword>
<dbReference type="Proteomes" id="UP000008332">
    <property type="component" value="Chromosome"/>
</dbReference>
<reference evidence="3" key="1">
    <citation type="submission" date="2006-02" db="EMBL/GenBank/DDBJ databases">
        <title>Complete sequence of chromosome of Rhodoferax ferrireducens DSM 15236.</title>
        <authorList>
            <person name="Copeland A."/>
            <person name="Lucas S."/>
            <person name="Lapidus A."/>
            <person name="Barry K."/>
            <person name="Detter J.C."/>
            <person name="Glavina del Rio T."/>
            <person name="Hammon N."/>
            <person name="Israni S."/>
            <person name="Pitluck S."/>
            <person name="Brettin T."/>
            <person name="Bruce D."/>
            <person name="Han C."/>
            <person name="Tapia R."/>
            <person name="Gilna P."/>
            <person name="Kiss H."/>
            <person name="Schmutz J."/>
            <person name="Larimer F."/>
            <person name="Land M."/>
            <person name="Kyrpides N."/>
            <person name="Ivanova N."/>
            <person name="Richardson P."/>
        </authorList>
    </citation>
    <scope>NUCLEOTIDE SEQUENCE [LARGE SCALE GENOMIC DNA]</scope>
    <source>
        <strain evidence="3">ATCC BAA-621 / DSM 15236 / T118</strain>
    </source>
</reference>
<dbReference type="STRING" id="338969.Rfer_3980"/>
<name>Q21RC5_ALBFT</name>
<sequence>MTTLSSPAEANAKLEREVAQLMVSALNLEVAPESIQADSELYGDGLGLDSIDILEIALVVSKQYGIQMKTEGEDNFAIFKSLRSLSAYIAEKRTK</sequence>
<dbReference type="Pfam" id="PF00550">
    <property type="entry name" value="PP-binding"/>
    <property type="match status" value="1"/>
</dbReference>
<evidence type="ECO:0000259" key="1">
    <source>
        <dbReference type="PROSITE" id="PS50075"/>
    </source>
</evidence>
<dbReference type="eggNOG" id="COG0236">
    <property type="taxonomic scope" value="Bacteria"/>
</dbReference>
<evidence type="ECO:0000313" key="3">
    <source>
        <dbReference type="Proteomes" id="UP000008332"/>
    </source>
</evidence>
<dbReference type="PROSITE" id="PS50075">
    <property type="entry name" value="CARRIER"/>
    <property type="match status" value="1"/>
</dbReference>
<dbReference type="Gene3D" id="1.10.1200.10">
    <property type="entry name" value="ACP-like"/>
    <property type="match status" value="1"/>
</dbReference>
<dbReference type="KEGG" id="rfr:Rfer_3980"/>
<feature type="domain" description="Carrier" evidence="1">
    <location>
        <begin position="12"/>
        <end position="93"/>
    </location>
</feature>
<dbReference type="HOGENOM" id="CLU_108696_14_0_4"/>
<accession>Q21RC5</accession>
<dbReference type="EMBL" id="CP000267">
    <property type="protein sequence ID" value="ABD71678.1"/>
    <property type="molecule type" value="Genomic_DNA"/>
</dbReference>
<dbReference type="SUPFAM" id="SSF47336">
    <property type="entry name" value="ACP-like"/>
    <property type="match status" value="1"/>
</dbReference>
<dbReference type="InterPro" id="IPR009081">
    <property type="entry name" value="PP-bd_ACP"/>
</dbReference>
<proteinExistence type="predicted"/>
<dbReference type="NCBIfam" id="NF006617">
    <property type="entry name" value="PRK09184.1"/>
    <property type="match status" value="1"/>
</dbReference>
<protein>
    <recommendedName>
        <fullName evidence="1">Carrier domain-containing protein</fullName>
    </recommendedName>
</protein>
<dbReference type="RefSeq" id="WP_011466240.1">
    <property type="nucleotide sequence ID" value="NC_007908.1"/>
</dbReference>
<dbReference type="OrthoDB" id="9803943at2"/>
<dbReference type="InterPro" id="IPR036736">
    <property type="entry name" value="ACP-like_sf"/>
</dbReference>
<evidence type="ECO:0000313" key="2">
    <source>
        <dbReference type="EMBL" id="ABD71678.1"/>
    </source>
</evidence>